<dbReference type="InterPro" id="IPR050708">
    <property type="entry name" value="T6SS_VgrG/RHS"/>
</dbReference>
<keyword evidence="2" id="KW-1185">Reference proteome</keyword>
<sequence length="215" mass="22787">GEAESLASVTKPEDQSLTLNLRFPGQYHDQESGLYYNYFRTYDPSKGRYTQSDPIGLMGGVNTFGYVAGNPLSSYDPYGLVMWTGTYRTGGFAAPGGATVAYFDLVSECVSGMKSTASVLYVGPTIGLGLEVSGAEGNIAFIMHRDDLSPWEFQGVAGVYSASIMGFGVSRIVLGNAFQRPVDEPRGFTIEIGAAVSLGSSTLTDFSYSSCGCGT</sequence>
<dbReference type="Proteomes" id="UP000243629">
    <property type="component" value="Unassembled WGS sequence"/>
</dbReference>
<dbReference type="RefSeq" id="WP_143069629.1">
    <property type="nucleotide sequence ID" value="NZ_FOUI01000038.1"/>
</dbReference>
<dbReference type="NCBIfam" id="TIGR03696">
    <property type="entry name" value="Rhs_assc_core"/>
    <property type="match status" value="1"/>
</dbReference>
<accession>A0A1I4UT03</accession>
<dbReference type="PRINTS" id="PR00394">
    <property type="entry name" value="RHSPROTEIN"/>
</dbReference>
<dbReference type="InterPro" id="IPR022385">
    <property type="entry name" value="Rhs_assc_core"/>
</dbReference>
<reference evidence="2" key="1">
    <citation type="submission" date="2016-10" db="EMBL/GenBank/DDBJ databases">
        <authorList>
            <person name="Varghese N."/>
            <person name="Submissions S."/>
        </authorList>
    </citation>
    <scope>NUCLEOTIDE SEQUENCE [LARGE SCALE GENOMIC DNA]</scope>
    <source>
        <strain evidence="2">DSM 24213</strain>
    </source>
</reference>
<dbReference type="EMBL" id="FOUI01000038">
    <property type="protein sequence ID" value="SFM92082.1"/>
    <property type="molecule type" value="Genomic_DNA"/>
</dbReference>
<name>A0A1I4UT03_9GAMM</name>
<organism evidence="1 2">
    <name type="scientific">Halopseudomonas yangmingensis</name>
    <dbReference type="NCBI Taxonomy" id="1720063"/>
    <lineage>
        <taxon>Bacteria</taxon>
        <taxon>Pseudomonadati</taxon>
        <taxon>Pseudomonadota</taxon>
        <taxon>Gammaproteobacteria</taxon>
        <taxon>Pseudomonadales</taxon>
        <taxon>Pseudomonadaceae</taxon>
        <taxon>Halopseudomonas</taxon>
    </lineage>
</organism>
<feature type="non-terminal residue" evidence="1">
    <location>
        <position position="1"/>
    </location>
</feature>
<protein>
    <submittedName>
        <fullName evidence="1">RHS repeat-associated core domain-containing protein</fullName>
    </submittedName>
</protein>
<proteinExistence type="predicted"/>
<dbReference type="STRING" id="1720063.SAMN05216217_1382"/>
<dbReference type="AlphaFoldDB" id="A0A1I4UT03"/>
<gene>
    <name evidence="1" type="ORF">SAMN05216217_1382</name>
</gene>
<dbReference type="OrthoDB" id="7056038at2"/>
<dbReference type="PANTHER" id="PTHR32305">
    <property type="match status" value="1"/>
</dbReference>
<dbReference type="PANTHER" id="PTHR32305:SF15">
    <property type="entry name" value="PROTEIN RHSA-RELATED"/>
    <property type="match status" value="1"/>
</dbReference>
<evidence type="ECO:0000313" key="2">
    <source>
        <dbReference type="Proteomes" id="UP000243629"/>
    </source>
</evidence>
<evidence type="ECO:0000313" key="1">
    <source>
        <dbReference type="EMBL" id="SFM92082.1"/>
    </source>
</evidence>
<dbReference type="Gene3D" id="2.180.10.10">
    <property type="entry name" value="RHS repeat-associated core"/>
    <property type="match status" value="1"/>
</dbReference>